<proteinExistence type="predicted"/>
<dbReference type="OrthoDB" id="10003437at2"/>
<sequence>MNAEVEKIVAAIGVACLSLATKGIAADYTGQVRLGAINSQIRYSEPIQGEESNDISIISTRLFLEGEDLFSRRDGFVLDLRDKYDFFGKANSEILSLESSNEFIIRQAAYKKPWEVNRGYYTVGRFSIPEAGIIANDGGEYGYRLNRSHRVGGFIGIAPEDVVTPASVSPDERGFDGNQGGIYSVYKRENAGRMDTTFMINTLAQAPSFELDDFVNKVYYYHQGIFNLGFKHRVSSYVNFDVMPSASLRRAYVTHGYYLTKFRVRSSFTRITAEDYRLKKDIRDDLEPSTLNALKSTVTQRFNRDLNFTYGLEYAQRAADGLSRTELEVGATYRGMLRRRLSLGAYYGQRDNFESDDNYIKLSTRYYQNFYSLSAAYIMETENFDTGDTLNPQTIHLDFAFYTSDKLRGSTSYILSTAEDRTVTSLMFSLGYQFGKESTSPTRKRAMSFEEL</sequence>
<dbReference type="Proteomes" id="UP000192907">
    <property type="component" value="Unassembled WGS sequence"/>
</dbReference>
<dbReference type="RefSeq" id="WP_132320239.1">
    <property type="nucleotide sequence ID" value="NZ_FWZT01000011.1"/>
</dbReference>
<organism evidence="1 2">
    <name type="scientific">Pseudobacteriovorax antillogorgiicola</name>
    <dbReference type="NCBI Taxonomy" id="1513793"/>
    <lineage>
        <taxon>Bacteria</taxon>
        <taxon>Pseudomonadati</taxon>
        <taxon>Bdellovibrionota</taxon>
        <taxon>Oligoflexia</taxon>
        <taxon>Oligoflexales</taxon>
        <taxon>Pseudobacteriovoracaceae</taxon>
        <taxon>Pseudobacteriovorax</taxon>
    </lineage>
</organism>
<name>A0A1Y6BYS2_9BACT</name>
<reference evidence="2" key="1">
    <citation type="submission" date="2017-04" db="EMBL/GenBank/DDBJ databases">
        <authorList>
            <person name="Varghese N."/>
            <person name="Submissions S."/>
        </authorList>
    </citation>
    <scope>NUCLEOTIDE SEQUENCE [LARGE SCALE GENOMIC DNA]</scope>
    <source>
        <strain evidence="2">RKEM611</strain>
    </source>
</reference>
<dbReference type="STRING" id="1513793.SAMN06296036_11125"/>
<accession>A0A1Y6BYS2</accession>
<evidence type="ECO:0000313" key="1">
    <source>
        <dbReference type="EMBL" id="SMF36390.1"/>
    </source>
</evidence>
<dbReference type="AlphaFoldDB" id="A0A1Y6BYS2"/>
<keyword evidence="2" id="KW-1185">Reference proteome</keyword>
<protein>
    <submittedName>
        <fullName evidence="1">Uncharacterized protein</fullName>
    </submittedName>
</protein>
<dbReference type="EMBL" id="FWZT01000011">
    <property type="protein sequence ID" value="SMF36390.1"/>
    <property type="molecule type" value="Genomic_DNA"/>
</dbReference>
<gene>
    <name evidence="1" type="ORF">SAMN06296036_11125</name>
</gene>
<evidence type="ECO:0000313" key="2">
    <source>
        <dbReference type="Proteomes" id="UP000192907"/>
    </source>
</evidence>